<reference evidence="2 3" key="1">
    <citation type="submission" date="2023-02" db="EMBL/GenBank/DDBJ databases">
        <title>LHISI_Scaffold_Assembly.</title>
        <authorList>
            <person name="Stuart O.P."/>
            <person name="Cleave R."/>
            <person name="Magrath M.J.L."/>
            <person name="Mikheyev A.S."/>
        </authorList>
    </citation>
    <scope>NUCLEOTIDE SEQUENCE [LARGE SCALE GENOMIC DNA]</scope>
    <source>
        <strain evidence="2">Daus_M_001</strain>
        <tissue evidence="2">Leg muscle</tissue>
    </source>
</reference>
<dbReference type="InterPro" id="IPR004875">
    <property type="entry name" value="DDE_SF_endonuclease_dom"/>
</dbReference>
<feature type="domain" description="DDE-1" evidence="1">
    <location>
        <begin position="115"/>
        <end position="238"/>
    </location>
</feature>
<dbReference type="EMBL" id="JARBHB010000006">
    <property type="protein sequence ID" value="KAJ8881477.1"/>
    <property type="molecule type" value="Genomic_DNA"/>
</dbReference>
<comment type="caution">
    <text evidence="2">The sequence shown here is derived from an EMBL/GenBank/DDBJ whole genome shotgun (WGS) entry which is preliminary data.</text>
</comment>
<keyword evidence="3" id="KW-1185">Reference proteome</keyword>
<evidence type="ECO:0000259" key="1">
    <source>
        <dbReference type="Pfam" id="PF03184"/>
    </source>
</evidence>
<evidence type="ECO:0000313" key="3">
    <source>
        <dbReference type="Proteomes" id="UP001159363"/>
    </source>
</evidence>
<proteinExistence type="predicted"/>
<gene>
    <name evidence="2" type="ORF">PR048_017958</name>
</gene>
<accession>A0ABQ9HAX5</accession>
<sequence>MAYKLAARNGTGNRFRGECAGRTWFDHLFRRHCDKFAVRKHTGASLARAAAFNREEVGKFRDVFEGDYTEHYPPDRVWNVDEIGLIIVHSKILQVVGMKGKCQVGALSAAEHWSMVIVICSMSAGDSYIPPMLIFPRTNMTETLMRGSPPGFIRKAHPLRWVQTHLFTEWLQNFITRTASTELSPVLLVFDGHFSRTHYVEVINSARKNHVCIISMTSHMTQKLQPLDRMCMGFLKTHCASAFGKGFFTKKGI</sequence>
<organism evidence="2 3">
    <name type="scientific">Dryococelus australis</name>
    <dbReference type="NCBI Taxonomy" id="614101"/>
    <lineage>
        <taxon>Eukaryota</taxon>
        <taxon>Metazoa</taxon>
        <taxon>Ecdysozoa</taxon>
        <taxon>Arthropoda</taxon>
        <taxon>Hexapoda</taxon>
        <taxon>Insecta</taxon>
        <taxon>Pterygota</taxon>
        <taxon>Neoptera</taxon>
        <taxon>Polyneoptera</taxon>
        <taxon>Phasmatodea</taxon>
        <taxon>Verophasmatodea</taxon>
        <taxon>Anareolatae</taxon>
        <taxon>Phasmatidae</taxon>
        <taxon>Eurycanthinae</taxon>
        <taxon>Dryococelus</taxon>
    </lineage>
</organism>
<dbReference type="Proteomes" id="UP001159363">
    <property type="component" value="Chromosome 5"/>
</dbReference>
<dbReference type="Pfam" id="PF03184">
    <property type="entry name" value="DDE_1"/>
    <property type="match status" value="1"/>
</dbReference>
<evidence type="ECO:0000313" key="2">
    <source>
        <dbReference type="EMBL" id="KAJ8881477.1"/>
    </source>
</evidence>
<protein>
    <recommendedName>
        <fullName evidence="1">DDE-1 domain-containing protein</fullName>
    </recommendedName>
</protein>
<name>A0ABQ9HAX5_9NEOP</name>